<gene>
    <name evidence="1" type="ORF">SAY87_023027</name>
</gene>
<evidence type="ECO:0000313" key="1">
    <source>
        <dbReference type="EMBL" id="KAK4759896.1"/>
    </source>
</evidence>
<evidence type="ECO:0000313" key="2">
    <source>
        <dbReference type="Proteomes" id="UP001345219"/>
    </source>
</evidence>
<reference evidence="1 2" key="1">
    <citation type="journal article" date="2023" name="Hortic Res">
        <title>Pangenome of water caltrop reveals structural variations and asymmetric subgenome divergence after allopolyploidization.</title>
        <authorList>
            <person name="Zhang X."/>
            <person name="Chen Y."/>
            <person name="Wang L."/>
            <person name="Yuan Y."/>
            <person name="Fang M."/>
            <person name="Shi L."/>
            <person name="Lu R."/>
            <person name="Comes H.P."/>
            <person name="Ma Y."/>
            <person name="Chen Y."/>
            <person name="Huang G."/>
            <person name="Zhou Y."/>
            <person name="Zheng Z."/>
            <person name="Qiu Y."/>
        </authorList>
    </citation>
    <scope>NUCLEOTIDE SEQUENCE [LARGE SCALE GENOMIC DNA]</scope>
    <source>
        <tissue evidence="1">Roots</tissue>
    </source>
</reference>
<proteinExistence type="predicted"/>
<comment type="caution">
    <text evidence="1">The sequence shown here is derived from an EMBL/GenBank/DDBJ whole genome shotgun (WGS) entry which is preliminary data.</text>
</comment>
<accession>A0AAN7K4R1</accession>
<dbReference type="Proteomes" id="UP001345219">
    <property type="component" value="Chromosome 17"/>
</dbReference>
<dbReference type="AlphaFoldDB" id="A0AAN7K4R1"/>
<organism evidence="1 2">
    <name type="scientific">Trapa incisa</name>
    <dbReference type="NCBI Taxonomy" id="236973"/>
    <lineage>
        <taxon>Eukaryota</taxon>
        <taxon>Viridiplantae</taxon>
        <taxon>Streptophyta</taxon>
        <taxon>Embryophyta</taxon>
        <taxon>Tracheophyta</taxon>
        <taxon>Spermatophyta</taxon>
        <taxon>Magnoliopsida</taxon>
        <taxon>eudicotyledons</taxon>
        <taxon>Gunneridae</taxon>
        <taxon>Pentapetalae</taxon>
        <taxon>rosids</taxon>
        <taxon>malvids</taxon>
        <taxon>Myrtales</taxon>
        <taxon>Lythraceae</taxon>
        <taxon>Trapa</taxon>
    </lineage>
</organism>
<keyword evidence="2" id="KW-1185">Reference proteome</keyword>
<dbReference type="EMBL" id="JAXIOK010000011">
    <property type="protein sequence ID" value="KAK4759896.1"/>
    <property type="molecule type" value="Genomic_DNA"/>
</dbReference>
<sequence>MGSQRRTTLSTSGLNQMKRSLKAHKFRELTGLSIPSQYSKNQPTTPNHAWTFRGTLNSVQISLPCFSREGGESVKSELAKLHASVVIFAALISKRVVGNLDYSINMLPLPAEREDFYISAVHVS</sequence>
<protein>
    <submittedName>
        <fullName evidence="1">Uncharacterized protein</fullName>
    </submittedName>
</protein>
<name>A0AAN7K4R1_9MYRT</name>